<dbReference type="InterPro" id="IPR017871">
    <property type="entry name" value="ABC_transporter-like_CS"/>
</dbReference>
<protein>
    <submittedName>
        <fullName evidence="4">ATP-binding cassette domain-containing protein</fullName>
    </submittedName>
</protein>
<evidence type="ECO:0000256" key="2">
    <source>
        <dbReference type="ARBA" id="ARBA00022840"/>
    </source>
</evidence>
<dbReference type="InterPro" id="IPR027417">
    <property type="entry name" value="P-loop_NTPase"/>
</dbReference>
<dbReference type="SUPFAM" id="SSF52540">
    <property type="entry name" value="P-loop containing nucleoside triphosphate hydrolases"/>
    <property type="match status" value="1"/>
</dbReference>
<dbReference type="Gene3D" id="3.40.50.300">
    <property type="entry name" value="P-loop containing nucleotide triphosphate hydrolases"/>
    <property type="match status" value="1"/>
</dbReference>
<organism evidence="4 5">
    <name type="scientific">Exiguobacterium acetylicum</name>
    <name type="common">Brevibacterium acetylicum</name>
    <dbReference type="NCBI Taxonomy" id="41170"/>
    <lineage>
        <taxon>Bacteria</taxon>
        <taxon>Bacillati</taxon>
        <taxon>Bacillota</taxon>
        <taxon>Bacilli</taxon>
        <taxon>Bacillales</taxon>
        <taxon>Bacillales Family XII. Incertae Sedis</taxon>
        <taxon>Exiguobacterium</taxon>
    </lineage>
</organism>
<evidence type="ECO:0000256" key="1">
    <source>
        <dbReference type="ARBA" id="ARBA00022741"/>
    </source>
</evidence>
<sequence>MMSINVNNVSFSYGNQEILNDFSLEIHKPGIYSLFGKSGCGKTTLINILSLIQAPTQGEVVLFNQKLDFSNKEKIDEARKQIAYFFQDLNLIEALTVRENLEIISLINHQCIDEERLKRYSEKIGMSKKLDVPVNNLSGGERQRAAFLKVMIFEYKLILLDEPTNNLDKENIEMIMDLLKEIKSDKIILIVTHSNYVVGQSDQTFNFNELNRGIAV</sequence>
<proteinExistence type="predicted"/>
<dbReference type="PANTHER" id="PTHR42798">
    <property type="entry name" value="LIPOPROTEIN-RELEASING SYSTEM ATP-BINDING PROTEIN LOLD"/>
    <property type="match status" value="1"/>
</dbReference>
<dbReference type="PANTHER" id="PTHR42798:SF4">
    <property type="entry name" value="ABC TRANSPORTER DOMAIN-CONTAINING PROTEIN"/>
    <property type="match status" value="1"/>
</dbReference>
<dbReference type="PROSITE" id="PS00211">
    <property type="entry name" value="ABC_TRANSPORTER_1"/>
    <property type="match status" value="1"/>
</dbReference>
<dbReference type="RefSeq" id="WP_214729697.1">
    <property type="nucleotide sequence ID" value="NZ_CP075897.1"/>
</dbReference>
<dbReference type="GO" id="GO:0005524">
    <property type="term" value="F:ATP binding"/>
    <property type="evidence" value="ECO:0007669"/>
    <property type="project" value="UniProtKB-KW"/>
</dbReference>
<dbReference type="GeneID" id="88812843"/>
<gene>
    <name evidence="4" type="ORF">KKI46_14190</name>
</gene>
<feature type="domain" description="ABC transporter" evidence="3">
    <location>
        <begin position="4"/>
        <end position="216"/>
    </location>
</feature>
<keyword evidence="2 4" id="KW-0067">ATP-binding</keyword>
<evidence type="ECO:0000313" key="5">
    <source>
        <dbReference type="Proteomes" id="UP000679498"/>
    </source>
</evidence>
<dbReference type="SMART" id="SM00382">
    <property type="entry name" value="AAA"/>
    <property type="match status" value="1"/>
</dbReference>
<dbReference type="Pfam" id="PF00005">
    <property type="entry name" value="ABC_tran"/>
    <property type="match status" value="1"/>
</dbReference>
<keyword evidence="1" id="KW-0547">Nucleotide-binding</keyword>
<name>A0ABX8G820_EXIAC</name>
<dbReference type="PROSITE" id="PS50893">
    <property type="entry name" value="ABC_TRANSPORTER_2"/>
    <property type="match status" value="1"/>
</dbReference>
<accession>A0ABX8G820</accession>
<evidence type="ECO:0000259" key="3">
    <source>
        <dbReference type="PROSITE" id="PS50893"/>
    </source>
</evidence>
<dbReference type="EMBL" id="CP075897">
    <property type="protein sequence ID" value="QWB29725.1"/>
    <property type="molecule type" value="Genomic_DNA"/>
</dbReference>
<dbReference type="InterPro" id="IPR003439">
    <property type="entry name" value="ABC_transporter-like_ATP-bd"/>
</dbReference>
<evidence type="ECO:0000313" key="4">
    <source>
        <dbReference type="EMBL" id="QWB29725.1"/>
    </source>
</evidence>
<dbReference type="Proteomes" id="UP000679498">
    <property type="component" value="Chromosome"/>
</dbReference>
<dbReference type="InterPro" id="IPR003593">
    <property type="entry name" value="AAA+_ATPase"/>
</dbReference>
<keyword evidence="5" id="KW-1185">Reference proteome</keyword>
<reference evidence="4 5" key="1">
    <citation type="submission" date="2021-05" db="EMBL/GenBank/DDBJ databases">
        <title>Biocontrol using Exiguobacterium acetylicum SI17 against litchi downy blight caused by Peronophythora litchii.</title>
        <authorList>
            <person name="Zheng L."/>
        </authorList>
    </citation>
    <scope>NUCLEOTIDE SEQUENCE [LARGE SCALE GENOMIC DNA]</scope>
    <source>
        <strain evidence="4 5">SI17</strain>
    </source>
</reference>